<protein>
    <recommendedName>
        <fullName evidence="2">Sensory rhodopsin transducer</fullName>
    </recommendedName>
</protein>
<gene>
    <name evidence="1" type="ORF">SDC9_128873</name>
</gene>
<dbReference type="InterPro" id="IPR036698">
    <property type="entry name" value="TM1070-like_sf"/>
</dbReference>
<reference evidence="1" key="1">
    <citation type="submission" date="2019-08" db="EMBL/GenBank/DDBJ databases">
        <authorList>
            <person name="Kucharzyk K."/>
            <person name="Murdoch R.W."/>
            <person name="Higgins S."/>
            <person name="Loffler F."/>
        </authorList>
    </citation>
    <scope>NUCLEOTIDE SEQUENCE</scope>
</reference>
<proteinExistence type="predicted"/>
<dbReference type="InterPro" id="IPR009794">
    <property type="entry name" value="ASRT"/>
</dbReference>
<sequence>MHGKKNWFFADGYLPEKVANGAMEAHEALMLFNPSARPVEAKLHVYFSDRAPLKNIAVTVDAERVLTIRLDHPEELNGAVIPPVTQYALHVEAAAPIVCQFGRLDTTQNAMAYYVGVGYAE</sequence>
<comment type="caution">
    <text evidence="1">The sequence shown here is derived from an EMBL/GenBank/DDBJ whole genome shotgun (WGS) entry which is preliminary data.</text>
</comment>
<dbReference type="Pfam" id="PF07100">
    <property type="entry name" value="ASRT"/>
    <property type="match status" value="1"/>
</dbReference>
<evidence type="ECO:0008006" key="2">
    <source>
        <dbReference type="Google" id="ProtNLM"/>
    </source>
</evidence>
<dbReference type="Gene3D" id="2.60.290.11">
    <property type="entry name" value="TM1070-like"/>
    <property type="match status" value="1"/>
</dbReference>
<accession>A0A645CXG0</accession>
<evidence type="ECO:0000313" key="1">
    <source>
        <dbReference type="EMBL" id="MPM81816.1"/>
    </source>
</evidence>
<dbReference type="EMBL" id="VSSQ01031059">
    <property type="protein sequence ID" value="MPM81816.1"/>
    <property type="molecule type" value="Genomic_DNA"/>
</dbReference>
<dbReference type="AlphaFoldDB" id="A0A645CXG0"/>
<name>A0A645CXG0_9ZZZZ</name>
<dbReference type="SUPFAM" id="SSF89232">
    <property type="entry name" value="Hypothetical protein TM1070"/>
    <property type="match status" value="1"/>
</dbReference>
<organism evidence="1">
    <name type="scientific">bioreactor metagenome</name>
    <dbReference type="NCBI Taxonomy" id="1076179"/>
    <lineage>
        <taxon>unclassified sequences</taxon>
        <taxon>metagenomes</taxon>
        <taxon>ecological metagenomes</taxon>
    </lineage>
</organism>